<keyword evidence="2" id="KW-1133">Transmembrane helix</keyword>
<proteinExistence type="predicted"/>
<dbReference type="VEuPathDB" id="TriTrypDB:ADEAN_001018300"/>
<reference evidence="3 4" key="1">
    <citation type="submission" date="2020-08" db="EMBL/GenBank/DDBJ databases">
        <authorList>
            <person name="Newling K."/>
            <person name="Davey J."/>
            <person name="Forrester S."/>
        </authorList>
    </citation>
    <scope>NUCLEOTIDE SEQUENCE [LARGE SCALE GENOMIC DNA]</scope>
    <source>
        <strain evidence="4">Crithidia deanei Carvalho (ATCC PRA-265)</strain>
    </source>
</reference>
<evidence type="ECO:0000256" key="1">
    <source>
        <dbReference type="SAM" id="MobiDB-lite"/>
    </source>
</evidence>
<dbReference type="AlphaFoldDB" id="A0A7G2CTL9"/>
<accession>A0A7G2CTL9</accession>
<evidence type="ECO:0000313" key="3">
    <source>
        <dbReference type="EMBL" id="CAD2222639.1"/>
    </source>
</evidence>
<feature type="transmembrane region" description="Helical" evidence="2">
    <location>
        <begin position="664"/>
        <end position="685"/>
    </location>
</feature>
<dbReference type="Proteomes" id="UP000515908">
    <property type="component" value="Chromosome 27"/>
</dbReference>
<keyword evidence="2" id="KW-0812">Transmembrane</keyword>
<dbReference type="OrthoDB" id="271747at2759"/>
<organism evidence="3 4">
    <name type="scientific">Angomonas deanei</name>
    <dbReference type="NCBI Taxonomy" id="59799"/>
    <lineage>
        <taxon>Eukaryota</taxon>
        <taxon>Discoba</taxon>
        <taxon>Euglenozoa</taxon>
        <taxon>Kinetoplastea</taxon>
        <taxon>Metakinetoplastina</taxon>
        <taxon>Trypanosomatida</taxon>
        <taxon>Trypanosomatidae</taxon>
        <taxon>Strigomonadinae</taxon>
        <taxon>Angomonas</taxon>
    </lineage>
</organism>
<keyword evidence="2" id="KW-0472">Membrane</keyword>
<keyword evidence="4" id="KW-1185">Reference proteome</keyword>
<feature type="compositionally biased region" description="Acidic residues" evidence="1">
    <location>
        <begin position="714"/>
        <end position="724"/>
    </location>
</feature>
<name>A0A7G2CTL9_9TRYP</name>
<gene>
    <name evidence="3" type="ORF">ADEAN_001018300</name>
</gene>
<feature type="region of interest" description="Disordered" evidence="1">
    <location>
        <begin position="699"/>
        <end position="724"/>
    </location>
</feature>
<protein>
    <submittedName>
        <fullName evidence="3">Uncharacterized protein</fullName>
    </submittedName>
</protein>
<sequence>MELNRQGVTVAGALRVQKQVDGPLGTSRLYNPYALCGDYKASDPENNEILISDNKAFRLLNRSDNYLETWFNNEQSMNTNTDGLVGAAGTMIGATSCQKYSAANTVGIFFAARDPNSIRYIINDYLRTYNYTGSGMGGGIKAVSISTQLYALSRSGDVLRCSVSLVTPENAISNCQLLPLSQAPAMNNDYIAILATNNYLFIASGQALYLYTIGGTFIASQSGPFVDVRRDESGNLYAATSSALYRVTATSTSLTATLWAGTENPSCDVVYGNTDGLNPTFCGICRIFPFSENEIYMTMPTANIVRALQLPPVHVTIFFGRTPFPFGMVGADTEIIPGLEDYISQYIRANVNADDAALQAAYPPSLNRSASMLDPDTWNTYFTVDVPQQAYDNTTTDPEIWGANFWPTLTALEAYYNLTDEVVYGDRNVMPTCNRTKMDLVERDVATRAREVLGYPLVYTNRTTNTTAQNVSGIKLLLPSSFNNETTSEIIANTNFTEVYLQSVAAHYPADRHLTLNFTSEHYHFDRLNEAQQQQVRFLIQQKLKNALATCGADPAYNNSAGNGSTMAAEVGVPKGDITTNGIGGGNGAELICVPTVGITNQSRVRVPGSQYDDFDYSVYVPEGYGFTGDQLHTCFNDIDWSDIADYVDGQMTKKKKKCDTGCIVGIAVAAAVVACILIVILVVLTSKRRRLAAVVAPPAEKDPGQPGFSSTVDLDEAENPLRS</sequence>
<evidence type="ECO:0000313" key="4">
    <source>
        <dbReference type="Proteomes" id="UP000515908"/>
    </source>
</evidence>
<evidence type="ECO:0000256" key="2">
    <source>
        <dbReference type="SAM" id="Phobius"/>
    </source>
</evidence>
<dbReference type="EMBL" id="LR877171">
    <property type="protein sequence ID" value="CAD2222639.1"/>
    <property type="molecule type" value="Genomic_DNA"/>
</dbReference>